<protein>
    <recommendedName>
        <fullName evidence="3">Lipoprotein</fullName>
    </recommendedName>
</protein>
<gene>
    <name evidence="1" type="ORF">GCM10023335_38940</name>
</gene>
<evidence type="ECO:0000313" key="1">
    <source>
        <dbReference type="EMBL" id="GAA5014839.1"/>
    </source>
</evidence>
<sequence length="162" mass="17113">MNTRHAVLAATAICVLTTAGCGTSHSQKPALAPLATSGLPHTLVGEDYNSVTLIETTMQDDKITGTFDTTEIRHNSPRHLRATVTGTATGRQVAMTVSSALGSTVFNGTLDGNILTLQVPQQNGQIEDYVLKPGTVDDYNQRVRQLGTGGSPSPTAQPSKFY</sequence>
<dbReference type="RefSeq" id="WP_345650321.1">
    <property type="nucleotide sequence ID" value="NZ_BAABKB010000013.1"/>
</dbReference>
<evidence type="ECO:0008006" key="3">
    <source>
        <dbReference type="Google" id="ProtNLM"/>
    </source>
</evidence>
<keyword evidence="2" id="KW-1185">Reference proteome</keyword>
<dbReference type="Proteomes" id="UP001501759">
    <property type="component" value="Unassembled WGS sequence"/>
</dbReference>
<dbReference type="EMBL" id="BAABKB010000013">
    <property type="protein sequence ID" value="GAA5014839.1"/>
    <property type="molecule type" value="Genomic_DNA"/>
</dbReference>
<evidence type="ECO:0000313" key="2">
    <source>
        <dbReference type="Proteomes" id="UP001501759"/>
    </source>
</evidence>
<comment type="caution">
    <text evidence="1">The sequence shown here is derived from an EMBL/GenBank/DDBJ whole genome shotgun (WGS) entry which is preliminary data.</text>
</comment>
<name>A0ABP9IZT0_9ACTN</name>
<reference evidence="2" key="1">
    <citation type="journal article" date="2019" name="Int. J. Syst. Evol. Microbiol.">
        <title>The Global Catalogue of Microorganisms (GCM) 10K type strain sequencing project: providing services to taxonomists for standard genome sequencing and annotation.</title>
        <authorList>
            <consortium name="The Broad Institute Genomics Platform"/>
            <consortium name="The Broad Institute Genome Sequencing Center for Infectious Disease"/>
            <person name="Wu L."/>
            <person name="Ma J."/>
        </authorList>
    </citation>
    <scope>NUCLEOTIDE SEQUENCE [LARGE SCALE GENOMIC DNA]</scope>
    <source>
        <strain evidence="2">JCM 18409</strain>
    </source>
</reference>
<organism evidence="1 2">
    <name type="scientific">Streptomyces siamensis</name>
    <dbReference type="NCBI Taxonomy" id="1274986"/>
    <lineage>
        <taxon>Bacteria</taxon>
        <taxon>Bacillati</taxon>
        <taxon>Actinomycetota</taxon>
        <taxon>Actinomycetes</taxon>
        <taxon>Kitasatosporales</taxon>
        <taxon>Streptomycetaceae</taxon>
        <taxon>Streptomyces</taxon>
    </lineage>
</organism>
<proteinExistence type="predicted"/>
<accession>A0ABP9IZT0</accession>
<dbReference type="PROSITE" id="PS51257">
    <property type="entry name" value="PROKAR_LIPOPROTEIN"/>
    <property type="match status" value="1"/>
</dbReference>